<feature type="region of interest" description="Disordered" evidence="1">
    <location>
        <begin position="200"/>
        <end position="225"/>
    </location>
</feature>
<dbReference type="RefSeq" id="WP_176004880.1">
    <property type="nucleotide sequence ID" value="NZ_JABWMI010000005.1"/>
</dbReference>
<dbReference type="PANTHER" id="PTHR39200">
    <property type="entry name" value="HYPOTHETICAL EXPORTED PROTEIN"/>
    <property type="match status" value="1"/>
</dbReference>
<evidence type="ECO:0000256" key="2">
    <source>
        <dbReference type="SAM" id="SignalP"/>
    </source>
</evidence>
<dbReference type="Pfam" id="PF10988">
    <property type="entry name" value="DUF2807"/>
    <property type="match status" value="1"/>
</dbReference>
<evidence type="ECO:0000259" key="3">
    <source>
        <dbReference type="Pfam" id="PF10988"/>
    </source>
</evidence>
<dbReference type="EMBL" id="JACBJI010000001">
    <property type="protein sequence ID" value="NYA70067.1"/>
    <property type="molecule type" value="Genomic_DNA"/>
</dbReference>
<keyword evidence="2" id="KW-0732">Signal</keyword>
<gene>
    <name evidence="4" type="ORF">HZF10_03985</name>
</gene>
<organism evidence="4 5">
    <name type="scientific">Flavobacterium agri</name>
    <dbReference type="NCBI Taxonomy" id="2743471"/>
    <lineage>
        <taxon>Bacteria</taxon>
        <taxon>Pseudomonadati</taxon>
        <taxon>Bacteroidota</taxon>
        <taxon>Flavobacteriia</taxon>
        <taxon>Flavobacteriales</taxon>
        <taxon>Flavobacteriaceae</taxon>
        <taxon>Flavobacterium</taxon>
    </lineage>
</organism>
<evidence type="ECO:0000313" key="5">
    <source>
        <dbReference type="Proteomes" id="UP000535020"/>
    </source>
</evidence>
<feature type="domain" description="Putative auto-transporter adhesin head GIN" evidence="3">
    <location>
        <begin position="29"/>
        <end position="209"/>
    </location>
</feature>
<keyword evidence="5" id="KW-1185">Reference proteome</keyword>
<protein>
    <submittedName>
        <fullName evidence="4">DUF2807 domain-containing protein</fullName>
    </submittedName>
</protein>
<dbReference type="Gene3D" id="2.160.20.120">
    <property type="match status" value="1"/>
</dbReference>
<comment type="caution">
    <text evidence="4">The sequence shown here is derived from an EMBL/GenBank/DDBJ whole genome shotgun (WGS) entry which is preliminary data.</text>
</comment>
<evidence type="ECO:0000256" key="1">
    <source>
        <dbReference type="SAM" id="MobiDB-lite"/>
    </source>
</evidence>
<dbReference type="InterPro" id="IPR021255">
    <property type="entry name" value="DUF2807"/>
</dbReference>
<evidence type="ECO:0000313" key="4">
    <source>
        <dbReference type="EMBL" id="NYA70067.1"/>
    </source>
</evidence>
<reference evidence="4 5" key="1">
    <citation type="submission" date="2020-07" db="EMBL/GenBank/DDBJ databases">
        <authorList>
            <person name="Sun Q."/>
        </authorList>
    </citation>
    <scope>NUCLEOTIDE SEQUENCE [LARGE SCALE GENOMIC DNA]</scope>
    <source>
        <strain evidence="4 5">MAH-1</strain>
    </source>
</reference>
<name>A0A7Y9C6B6_9FLAO</name>
<proteinExistence type="predicted"/>
<dbReference type="Proteomes" id="UP000535020">
    <property type="component" value="Unassembled WGS sequence"/>
</dbReference>
<dbReference type="AlphaFoldDB" id="A0A7Y9C6B6"/>
<sequence length="225" mass="23228">MKNIHLAAILAVSSLAAAQQTKTFKTSGYDSVGVSGSYTVVFVHGSEGNITATGDQKDLDNLIVETEDGKLKIHPENRIKGGKRSVTVTVPVEAIEGVALSGSGSITSKDALKADEFNIALSGSGKIALNVNAKQLEAAMSGSGTIELSGNANKIESNLSGSGRIEAFDLKSATAEVNISGSGECELHCSEELTARISGSGRISYKGNPQKEDTKVVGSGRITKS</sequence>
<dbReference type="PANTHER" id="PTHR39200:SF1">
    <property type="entry name" value="AUTO-TRANSPORTER ADHESIN HEAD GIN DOMAIN-CONTAINING PROTEIN-RELATED"/>
    <property type="match status" value="1"/>
</dbReference>
<feature type="chain" id="PRO_5031358218" evidence="2">
    <location>
        <begin position="19"/>
        <end position="225"/>
    </location>
</feature>
<feature type="signal peptide" evidence="2">
    <location>
        <begin position="1"/>
        <end position="18"/>
    </location>
</feature>
<accession>A0A7Y9C6B6</accession>